<dbReference type="InterPro" id="IPR008780">
    <property type="entry name" value="Plasmodium_Vir"/>
</dbReference>
<reference evidence="4" key="1">
    <citation type="submission" date="2016-06" db="EMBL/GenBank/DDBJ databases">
        <title>First high quality genome sequence of Plasmodium coatneyi using continuous long reads from single molecule, real-time sequencing.</title>
        <authorList>
            <person name="Chien J.-T."/>
            <person name="Pakala S.B."/>
            <person name="Geraldo J.A."/>
            <person name="Lapp S.A."/>
            <person name="Barnwell J.W."/>
            <person name="Kissinger J.C."/>
            <person name="Galinski M.R."/>
            <person name="Humphrey J.C."/>
        </authorList>
    </citation>
    <scope>NUCLEOTIDE SEQUENCE [LARGE SCALE GENOMIC DNA]</scope>
    <source>
        <strain evidence="4">Hackeri</strain>
    </source>
</reference>
<gene>
    <name evidence="3" type="ORF">PCOAH_00032820</name>
</gene>
<accession>A0A1B1E265</accession>
<feature type="compositionally biased region" description="Basic residues" evidence="1">
    <location>
        <begin position="586"/>
        <end position="598"/>
    </location>
</feature>
<evidence type="ECO:0000313" key="4">
    <source>
        <dbReference type="Proteomes" id="UP000092716"/>
    </source>
</evidence>
<feature type="compositionally biased region" description="Basic and acidic residues" evidence="1">
    <location>
        <begin position="254"/>
        <end position="273"/>
    </location>
</feature>
<feature type="compositionally biased region" description="Low complexity" evidence="1">
    <location>
        <begin position="557"/>
        <end position="585"/>
    </location>
</feature>
<evidence type="ECO:0000256" key="2">
    <source>
        <dbReference type="SAM" id="Phobius"/>
    </source>
</evidence>
<dbReference type="KEGG" id="pcot:PCOAH_00032820"/>
<protein>
    <submittedName>
        <fullName evidence="3">KIR protein</fullName>
    </submittedName>
</protein>
<feature type="region of interest" description="Disordered" evidence="1">
    <location>
        <begin position="518"/>
        <end position="543"/>
    </location>
</feature>
<keyword evidence="2" id="KW-0812">Transmembrane</keyword>
<feature type="region of interest" description="Disordered" evidence="1">
    <location>
        <begin position="455"/>
        <end position="483"/>
    </location>
</feature>
<dbReference type="EMBL" id="CP016249">
    <property type="protein sequence ID" value="ANQ08967.1"/>
    <property type="molecule type" value="Genomic_DNA"/>
</dbReference>
<keyword evidence="2" id="KW-1133">Transmembrane helix</keyword>
<dbReference type="Proteomes" id="UP000092716">
    <property type="component" value="Chromosome 11"/>
</dbReference>
<dbReference type="OrthoDB" id="389190at2759"/>
<evidence type="ECO:0000313" key="3">
    <source>
        <dbReference type="EMBL" id="ANQ08967.1"/>
    </source>
</evidence>
<dbReference type="Pfam" id="PF05795">
    <property type="entry name" value="Plasmodium_Vir"/>
    <property type="match status" value="2"/>
</dbReference>
<proteinExistence type="predicted"/>
<keyword evidence="2" id="KW-0472">Membrane</keyword>
<feature type="compositionally biased region" description="Acidic residues" evidence="1">
    <location>
        <begin position="226"/>
        <end position="253"/>
    </location>
</feature>
<organism evidence="3 4">
    <name type="scientific">Plasmodium coatneyi</name>
    <dbReference type="NCBI Taxonomy" id="208452"/>
    <lineage>
        <taxon>Eukaryota</taxon>
        <taxon>Sar</taxon>
        <taxon>Alveolata</taxon>
        <taxon>Apicomplexa</taxon>
        <taxon>Aconoidasida</taxon>
        <taxon>Haemosporida</taxon>
        <taxon>Plasmodiidae</taxon>
        <taxon>Plasmodium</taxon>
    </lineage>
</organism>
<dbReference type="GeneID" id="30910013"/>
<evidence type="ECO:0000256" key="1">
    <source>
        <dbReference type="SAM" id="MobiDB-lite"/>
    </source>
</evidence>
<dbReference type="RefSeq" id="XP_019915662.1">
    <property type="nucleotide sequence ID" value="XM_020060077.1"/>
</dbReference>
<name>A0A1B1E265_9APIC</name>
<feature type="region of interest" description="Disordered" evidence="1">
    <location>
        <begin position="557"/>
        <end position="598"/>
    </location>
</feature>
<feature type="transmembrane region" description="Helical" evidence="2">
    <location>
        <begin position="486"/>
        <end position="507"/>
    </location>
</feature>
<keyword evidence="4" id="KW-1185">Reference proteome</keyword>
<sequence length="598" mass="68252">MSGGKDPCLTQLPSQKIYDELDKGQTCPTGAQGQCSNEQTIEQVKGPLEVYTSAESYAEDIANAWYYACKKEGGKPPDDKPCYFFYYWLGSKITGILNSEYNFGRTMAAIYKKLGQEGGQCNNICKDLYDDISQSVFILRKEIFDYYYNYNVLQGKKESNEFLCSNECATYLEGVNKAYSNISSSCGGDGKSDPYCNEFTQGYKNYFKDRELILPCNRTTGAEPAVESEDEGTISGDEEEEDLPEDFLEDNEEEGLKDLPSRKKYKELDKKANSDNNGNCSSKVKEELGKNNINGNVKNRIMGAFCHIYTMESGRRKREGWWDYFYYWVGRMLSKNRDDTYFQAAMKGCKGGMDDSQSKHDCDFLRAPEERKVFEASKITFDYYKDKDTIMDEVRPQGGQCPKEYNTYLEKVQLAYKIMRAKCRGGNSYEWCKHFKDQYPEYTKKKTLKLKCKLEPRVKHKRREEPSSLAKQPSLISSDPPGSSTIPAISGTLGTTIGAALVSFFLYKYTSLFRGIGNTSSRSNRKKRSTTHNSDVFTEDDSSTEFSSELNSTLASTYESTEYSTEYDNTQSTRTGRAANNNNRKNGQHRNNIRYQRM</sequence>
<dbReference type="VEuPathDB" id="PlasmoDB:PCOAH_00032820"/>
<feature type="region of interest" description="Disordered" evidence="1">
    <location>
        <begin position="219"/>
        <end position="283"/>
    </location>
</feature>
<feature type="compositionally biased region" description="Polar residues" evidence="1">
    <location>
        <begin position="469"/>
        <end position="483"/>
    </location>
</feature>
<dbReference type="AlphaFoldDB" id="A0A1B1E265"/>